<keyword evidence="2" id="KW-0961">Cell wall biogenesis/degradation</keyword>
<comment type="similarity">
    <text evidence="1">Belongs to the MurCDEF family. MurE subfamily.</text>
</comment>
<keyword evidence="2" id="KW-0133">Cell shape</keyword>
<keyword evidence="2" id="KW-0573">Peptidoglycan synthesis</keyword>
<accession>A0A9D1HXL2</accession>
<dbReference type="InterPro" id="IPR036615">
    <property type="entry name" value="Mur_ligase_C_dom_sf"/>
</dbReference>
<dbReference type="Gene3D" id="3.40.1190.10">
    <property type="entry name" value="Mur-like, catalytic domain"/>
    <property type="match status" value="1"/>
</dbReference>
<proteinExistence type="inferred from homology"/>
<evidence type="ECO:0000259" key="4">
    <source>
        <dbReference type="Pfam" id="PF08245"/>
    </source>
</evidence>
<dbReference type="InterPro" id="IPR004101">
    <property type="entry name" value="Mur_ligase_C"/>
</dbReference>
<dbReference type="InterPro" id="IPR013221">
    <property type="entry name" value="Mur_ligase_cen"/>
</dbReference>
<dbReference type="PANTHER" id="PTHR23135:SF4">
    <property type="entry name" value="UDP-N-ACETYLMURAMOYL-L-ALANYL-D-GLUTAMATE--2,6-DIAMINOPIMELATE LIGASE MURE HOMOLOG, CHLOROPLASTIC"/>
    <property type="match status" value="1"/>
</dbReference>
<evidence type="ECO:0000313" key="5">
    <source>
        <dbReference type="EMBL" id="HIU24571.1"/>
    </source>
</evidence>
<evidence type="ECO:0000313" key="6">
    <source>
        <dbReference type="Proteomes" id="UP000824078"/>
    </source>
</evidence>
<feature type="domain" description="Mur ligase central" evidence="4">
    <location>
        <begin position="120"/>
        <end position="328"/>
    </location>
</feature>
<evidence type="ECO:0000259" key="3">
    <source>
        <dbReference type="Pfam" id="PF02875"/>
    </source>
</evidence>
<dbReference type="GO" id="GO:0005524">
    <property type="term" value="F:ATP binding"/>
    <property type="evidence" value="ECO:0007669"/>
    <property type="project" value="InterPro"/>
</dbReference>
<dbReference type="Pfam" id="PF08245">
    <property type="entry name" value="Mur_ligase_M"/>
    <property type="match status" value="1"/>
</dbReference>
<dbReference type="InterPro" id="IPR036565">
    <property type="entry name" value="Mur-like_cat_sf"/>
</dbReference>
<dbReference type="SUPFAM" id="SSF53623">
    <property type="entry name" value="MurD-like peptide ligases, catalytic domain"/>
    <property type="match status" value="1"/>
</dbReference>
<dbReference type="GO" id="GO:0008360">
    <property type="term" value="P:regulation of cell shape"/>
    <property type="evidence" value="ECO:0007669"/>
    <property type="project" value="UniProtKB-KW"/>
</dbReference>
<dbReference type="GO" id="GO:0009252">
    <property type="term" value="P:peptidoglycan biosynthetic process"/>
    <property type="evidence" value="ECO:0007669"/>
    <property type="project" value="UniProtKB-KW"/>
</dbReference>
<dbReference type="Gene3D" id="3.40.1390.10">
    <property type="entry name" value="MurE/MurF, N-terminal domain"/>
    <property type="match status" value="1"/>
</dbReference>
<organism evidence="5 6">
    <name type="scientific">Candidatus Coprovicinus avistercoris</name>
    <dbReference type="NCBI Taxonomy" id="2840754"/>
    <lineage>
        <taxon>Bacteria</taxon>
        <taxon>Bacillati</taxon>
        <taxon>Actinomycetota</taxon>
        <taxon>Coriobacteriia</taxon>
        <taxon>Coriobacteriales</taxon>
        <taxon>Coriobacteriaceae</taxon>
        <taxon>Coriobacteriaceae incertae sedis</taxon>
        <taxon>Candidatus Coprovicinus</taxon>
    </lineage>
</organism>
<dbReference type="GO" id="GO:0016881">
    <property type="term" value="F:acid-amino acid ligase activity"/>
    <property type="evidence" value="ECO:0007669"/>
    <property type="project" value="InterPro"/>
</dbReference>
<name>A0A9D1HXL2_9ACTN</name>
<dbReference type="NCBIfam" id="TIGR01085">
    <property type="entry name" value="murE"/>
    <property type="match status" value="1"/>
</dbReference>
<dbReference type="SUPFAM" id="SSF53244">
    <property type="entry name" value="MurD-like peptide ligases, peptide-binding domain"/>
    <property type="match status" value="1"/>
</dbReference>
<protein>
    <submittedName>
        <fullName evidence="5">UDP-N-acetylmuramoyl-L-alanyl-D-glutamate--2, 6-diaminopimelate ligase</fullName>
    </submittedName>
</protein>
<dbReference type="EMBL" id="DVMQ01000018">
    <property type="protein sequence ID" value="HIU24571.1"/>
    <property type="molecule type" value="Genomic_DNA"/>
</dbReference>
<dbReference type="AlphaFoldDB" id="A0A9D1HXL2"/>
<comment type="pathway">
    <text evidence="2">Cell wall biogenesis; peptidoglycan biosynthesis.</text>
</comment>
<keyword evidence="2" id="KW-0131">Cell cycle</keyword>
<evidence type="ECO:0000256" key="2">
    <source>
        <dbReference type="RuleBase" id="RU004135"/>
    </source>
</evidence>
<feature type="domain" description="Mur ligase C-terminal" evidence="3">
    <location>
        <begin position="350"/>
        <end position="475"/>
    </location>
</feature>
<comment type="caution">
    <text evidence="5">The sequence shown here is derived from an EMBL/GenBank/DDBJ whole genome shotgun (WGS) entry which is preliminary data.</text>
</comment>
<dbReference type="GO" id="GO:0071555">
    <property type="term" value="P:cell wall organization"/>
    <property type="evidence" value="ECO:0007669"/>
    <property type="project" value="UniProtKB-KW"/>
</dbReference>
<gene>
    <name evidence="5" type="ORF">IAD17_06575</name>
</gene>
<keyword evidence="2" id="KW-0132">Cell division</keyword>
<dbReference type="GO" id="GO:0005737">
    <property type="term" value="C:cytoplasm"/>
    <property type="evidence" value="ECO:0007669"/>
    <property type="project" value="UniProtKB-SubCell"/>
</dbReference>
<dbReference type="Pfam" id="PF02875">
    <property type="entry name" value="Mur_ligase_C"/>
    <property type="match status" value="1"/>
</dbReference>
<sequence length="517" mass="56527">MNTITLAQLVSTLEEENLLVKAPANEMLATTIAGAACDSRVVRPGNLFICKGVAFRSSFLVAAQKAGAVAYLCDEAHAQELYNILPDMPALVVNDVRRAMALVSADAWGHPDLHLDVLGVTGTKGKSTVAYMVRSILEGNDPYSRAAIMGSIETYDGIEREESHNTTPEAPDLWRHLANAVKSGHNPVVMEVSSHGLKYDRVLGLHLAIGGWLNIGRDHISPTEHPNFEDYLESKLKIFSLSRIAVINLGTDYLGRVLSAARQCEKVVTVSAHGPISAGVAADYWASDITPSFGSISFVAHTPRWTERITLGMAGLFNVENALIAIAFADLIGESLDAICDGLALARVPGRMEISPASTRHVIGLVDYAHNKLSYQRFFESVTKEFPNRKISVVLGAPGGKAQERRHELPEEAAKWADLLVYTEEDPGRERVEDICAEMAANTPKGQDYRVICDRTEAIRYVTQLAQESQDDWLVCLLAKGDETDQHVGEEFVPMVPDGDVFARAMREFAQETEETA</sequence>
<evidence type="ECO:0000256" key="1">
    <source>
        <dbReference type="ARBA" id="ARBA00005898"/>
    </source>
</evidence>
<comment type="subcellular location">
    <subcellularLocation>
        <location evidence="2">Cytoplasm</location>
    </subcellularLocation>
</comment>
<dbReference type="GO" id="GO:0051301">
    <property type="term" value="P:cell division"/>
    <property type="evidence" value="ECO:0007669"/>
    <property type="project" value="UniProtKB-KW"/>
</dbReference>
<dbReference type="Gene3D" id="3.90.190.20">
    <property type="entry name" value="Mur ligase, C-terminal domain"/>
    <property type="match status" value="1"/>
</dbReference>
<reference evidence="5" key="1">
    <citation type="submission" date="2020-10" db="EMBL/GenBank/DDBJ databases">
        <authorList>
            <person name="Gilroy R."/>
        </authorList>
    </citation>
    <scope>NUCLEOTIDE SEQUENCE</scope>
    <source>
        <strain evidence="5">ChiHjej12B11-29160</strain>
    </source>
</reference>
<keyword evidence="5" id="KW-0436">Ligase</keyword>
<dbReference type="Proteomes" id="UP000824078">
    <property type="component" value="Unassembled WGS sequence"/>
</dbReference>
<dbReference type="InterPro" id="IPR005761">
    <property type="entry name" value="UDP-N-AcMur-Glu-dNH2Pim_ligase"/>
</dbReference>
<reference evidence="5" key="2">
    <citation type="journal article" date="2021" name="PeerJ">
        <title>Extensive microbial diversity within the chicken gut microbiome revealed by metagenomics and culture.</title>
        <authorList>
            <person name="Gilroy R."/>
            <person name="Ravi A."/>
            <person name="Getino M."/>
            <person name="Pursley I."/>
            <person name="Horton D.L."/>
            <person name="Alikhan N.F."/>
            <person name="Baker D."/>
            <person name="Gharbi K."/>
            <person name="Hall N."/>
            <person name="Watson M."/>
            <person name="Adriaenssens E.M."/>
            <person name="Foster-Nyarko E."/>
            <person name="Jarju S."/>
            <person name="Secka A."/>
            <person name="Antonio M."/>
            <person name="Oren A."/>
            <person name="Chaudhuri R.R."/>
            <person name="La Ragione R."/>
            <person name="Hildebrand F."/>
            <person name="Pallen M.J."/>
        </authorList>
    </citation>
    <scope>NUCLEOTIDE SEQUENCE</scope>
    <source>
        <strain evidence="5">ChiHjej12B11-29160</strain>
    </source>
</reference>
<dbReference type="PANTHER" id="PTHR23135">
    <property type="entry name" value="MUR LIGASE FAMILY MEMBER"/>
    <property type="match status" value="1"/>
</dbReference>